<evidence type="ECO:0000313" key="3">
    <source>
        <dbReference type="Proteomes" id="UP000242519"/>
    </source>
</evidence>
<evidence type="ECO:0000313" key="2">
    <source>
        <dbReference type="EMBL" id="OWP07525.1"/>
    </source>
</evidence>
<organism evidence="2 3">
    <name type="scientific">Diplocarpon coronariae</name>
    <dbReference type="NCBI Taxonomy" id="2795749"/>
    <lineage>
        <taxon>Eukaryota</taxon>
        <taxon>Fungi</taxon>
        <taxon>Dikarya</taxon>
        <taxon>Ascomycota</taxon>
        <taxon>Pezizomycotina</taxon>
        <taxon>Leotiomycetes</taxon>
        <taxon>Helotiales</taxon>
        <taxon>Drepanopezizaceae</taxon>
        <taxon>Diplocarpon</taxon>
    </lineage>
</organism>
<gene>
    <name evidence="2" type="ORF">B2J93_8977</name>
</gene>
<keyword evidence="3" id="KW-1185">Reference proteome</keyword>
<protein>
    <submittedName>
        <fullName evidence="2">Uncharacterized protein</fullName>
    </submittedName>
</protein>
<proteinExistence type="predicted"/>
<dbReference type="Proteomes" id="UP000242519">
    <property type="component" value="Unassembled WGS sequence"/>
</dbReference>
<accession>A0A218ZJL5</accession>
<sequence>MRYDDLGRSSTQDVGMATPQEPRSPVPTRRAPSPDTPRPSRPKRWEDALRAPDLRAARPEDQGTRDSGGQMAGWGSIQVWRPGCGVGSPAACRPDVDSWCQAMRTSLVPRPERVHSEEGISGLAMKSSVRGQALISPLGVRSDAGLDGPPVLLFADTGSSSLSAVTVSLDWFPLSEFCHRSSFSLSTIRSFFGSESSLKATYSLPLAIFFPGALTHGTEFFRIDPRPRYVETPRHLYHGTIARSHTW</sequence>
<evidence type="ECO:0000256" key="1">
    <source>
        <dbReference type="SAM" id="MobiDB-lite"/>
    </source>
</evidence>
<feature type="region of interest" description="Disordered" evidence="1">
    <location>
        <begin position="1"/>
        <end position="74"/>
    </location>
</feature>
<reference evidence="2 3" key="1">
    <citation type="submission" date="2017-04" db="EMBL/GenBank/DDBJ databases">
        <title>Draft genome sequence of Marssonina coronaria NL1: causal agent of apple blotch.</title>
        <authorList>
            <person name="Cheng Q."/>
        </authorList>
    </citation>
    <scope>NUCLEOTIDE SEQUENCE [LARGE SCALE GENOMIC DNA]</scope>
    <source>
        <strain evidence="2 3">NL1</strain>
    </source>
</reference>
<dbReference type="EMBL" id="MZNU01000003">
    <property type="protein sequence ID" value="OWP07525.1"/>
    <property type="molecule type" value="Genomic_DNA"/>
</dbReference>
<dbReference type="AlphaFoldDB" id="A0A218ZJL5"/>
<feature type="compositionally biased region" description="Basic and acidic residues" evidence="1">
    <location>
        <begin position="43"/>
        <end position="64"/>
    </location>
</feature>
<dbReference type="InParanoid" id="A0A218ZJL5"/>
<name>A0A218ZJL5_9HELO</name>
<comment type="caution">
    <text evidence="2">The sequence shown here is derived from an EMBL/GenBank/DDBJ whole genome shotgun (WGS) entry which is preliminary data.</text>
</comment>